<comment type="similarity">
    <text evidence="11 14">Belongs to the SoxA family.</text>
</comment>
<dbReference type="InterPro" id="IPR036909">
    <property type="entry name" value="Cyt_c-like_dom_sf"/>
</dbReference>
<proteinExistence type="inferred from homology"/>
<feature type="binding site" description="axial binding residue" evidence="17">
    <location>
        <position position="196"/>
    </location>
    <ligand>
        <name>heme c</name>
        <dbReference type="ChEBI" id="CHEBI:61717"/>
        <label>2</label>
    </ligand>
    <ligandPart>
        <name>Fe</name>
        <dbReference type="ChEBI" id="CHEBI:18248"/>
    </ligandPart>
</feature>
<name>A0A6B2JPS8_9RHOB</name>
<evidence type="ECO:0000256" key="5">
    <source>
        <dbReference type="ARBA" id="ARBA00022679"/>
    </source>
</evidence>
<feature type="binding site" description="axial binding residue" evidence="17">
    <location>
        <position position="237"/>
    </location>
    <ligand>
        <name>heme c</name>
        <dbReference type="ChEBI" id="CHEBI:61717"/>
        <label>2</label>
    </ligand>
    <ligandPart>
        <name>Fe</name>
        <dbReference type="ChEBI" id="CHEBI:18248"/>
    </ligandPart>
</feature>
<comment type="catalytic activity">
    <reaction evidence="13 14">
        <text>S-sulfanyl-L-cysteinyl-[SoxY protein] + thiosulfate + 2 Fe(III)-[cytochrome c] = S-(2-sulfodisulfanyl)-L-cysteinyl-[SoxY protein] + 2 Fe(II)-[cytochrome c] + 2 H(+)</text>
        <dbReference type="Rhea" id="RHEA:51224"/>
        <dbReference type="Rhea" id="RHEA-COMP:10350"/>
        <dbReference type="Rhea" id="RHEA-COMP:14399"/>
        <dbReference type="Rhea" id="RHEA-COMP:14689"/>
        <dbReference type="Rhea" id="RHEA-COMP:14690"/>
        <dbReference type="ChEBI" id="CHEBI:15378"/>
        <dbReference type="ChEBI" id="CHEBI:29033"/>
        <dbReference type="ChEBI" id="CHEBI:29034"/>
        <dbReference type="ChEBI" id="CHEBI:33542"/>
        <dbReference type="ChEBI" id="CHEBI:61963"/>
        <dbReference type="ChEBI" id="CHEBI:140664"/>
        <dbReference type="EC" id="2.8.5.2"/>
    </reaction>
</comment>
<evidence type="ECO:0000256" key="13">
    <source>
        <dbReference type="ARBA" id="ARBA00048423"/>
    </source>
</evidence>
<reference evidence="19 20" key="1">
    <citation type="submission" date="2020-02" db="EMBL/GenBank/DDBJ databases">
        <title>Pseudoroseicyclus tamarix, sp. nov., isolated from offshore sediment of a Tamarix chinensis forest.</title>
        <authorList>
            <person name="Gai Y."/>
        </authorList>
    </citation>
    <scope>NUCLEOTIDE SEQUENCE [LARGE SCALE GENOMIC DNA]</scope>
    <source>
        <strain evidence="19 20">CLL3-39</strain>
    </source>
</reference>
<evidence type="ECO:0000256" key="14">
    <source>
        <dbReference type="PIRNR" id="PIRNR038455"/>
    </source>
</evidence>
<keyword evidence="3 14" id="KW-0813">Transport</keyword>
<feature type="binding site" description="covalent" evidence="16">
    <location>
        <position position="192"/>
    </location>
    <ligand>
        <name>heme c</name>
        <dbReference type="ChEBI" id="CHEBI:61717"/>
        <label>2</label>
    </ligand>
</feature>
<evidence type="ECO:0000256" key="4">
    <source>
        <dbReference type="ARBA" id="ARBA00022617"/>
    </source>
</evidence>
<dbReference type="GO" id="GO:0020037">
    <property type="term" value="F:heme binding"/>
    <property type="evidence" value="ECO:0007669"/>
    <property type="project" value="InterPro"/>
</dbReference>
<evidence type="ECO:0000256" key="15">
    <source>
        <dbReference type="PIRSR" id="PIRSR038455-1"/>
    </source>
</evidence>
<gene>
    <name evidence="19" type="primary">soxA</name>
    <name evidence="19" type="ORF">GZA08_06860</name>
</gene>
<keyword evidence="10 14" id="KW-0408">Iron</keyword>
<dbReference type="PIRSF" id="PIRSF038455">
    <property type="entry name" value="SoxA"/>
    <property type="match status" value="1"/>
</dbReference>
<keyword evidence="20" id="KW-1185">Reference proteome</keyword>
<dbReference type="InterPro" id="IPR025710">
    <property type="entry name" value="SoxA"/>
</dbReference>
<evidence type="ECO:0000256" key="16">
    <source>
        <dbReference type="PIRSR" id="PIRSR038455-2"/>
    </source>
</evidence>
<dbReference type="EC" id="2.8.5.2" evidence="14"/>
<sequence>MAGQVERAEGGAAPRLRPPRDICRKARWSGAVVAAVLAGAAGAQDGRVSTYEQMAPELRAMQDDDFSNPGLLWAQTGEELWAEPSGADEVACAECHGAAEEMAGVAAHYPDWDEESGQAVDLAARINLCRQRHQGAEPLERGSEALLALTTLVALQSRGQPIAPSEAPQMEAVRGQGEALYSTRMGQLNLACATCHDDLAGGRLLAAEIPQAHPTGYPQYRLEWQEMGDLDRRLRNCMVGVRAEPFAAGSQEFVALEAYLKARAVGMEMEAPAIRP</sequence>
<dbReference type="GO" id="GO:0042597">
    <property type="term" value="C:periplasmic space"/>
    <property type="evidence" value="ECO:0007669"/>
    <property type="project" value="UniProtKB-SubCell"/>
</dbReference>
<dbReference type="Proteomes" id="UP000474757">
    <property type="component" value="Unassembled WGS sequence"/>
</dbReference>
<evidence type="ECO:0000313" key="20">
    <source>
        <dbReference type="Proteomes" id="UP000474757"/>
    </source>
</evidence>
<dbReference type="GO" id="GO:0016669">
    <property type="term" value="F:oxidoreductase activity, acting on a sulfur group of donors, cytochrome as acceptor"/>
    <property type="evidence" value="ECO:0007669"/>
    <property type="project" value="InterPro"/>
</dbReference>
<dbReference type="AlphaFoldDB" id="A0A6B2JPS8"/>
<evidence type="ECO:0000256" key="9">
    <source>
        <dbReference type="ARBA" id="ARBA00022982"/>
    </source>
</evidence>
<keyword evidence="4 14" id="KW-0349">Heme</keyword>
<evidence type="ECO:0000256" key="17">
    <source>
        <dbReference type="PIRSR" id="PIRSR038455-3"/>
    </source>
</evidence>
<evidence type="ECO:0000256" key="3">
    <source>
        <dbReference type="ARBA" id="ARBA00022448"/>
    </source>
</evidence>
<feature type="binding site" description="axial binding residue" evidence="17">
    <location>
        <position position="129"/>
    </location>
    <ligand>
        <name>heme c</name>
        <dbReference type="ChEBI" id="CHEBI:61717"/>
        <label>1</label>
    </ligand>
    <ligandPart>
        <name>Fe</name>
        <dbReference type="ChEBI" id="CHEBI:18248"/>
    </ligandPart>
</feature>
<comment type="catalytic activity">
    <reaction evidence="12 14">
        <text>L-cysteinyl-[SoxY protein] + thiosulfate + 2 Fe(III)-[cytochrome c] = S-sulfosulfanyl-L-cysteinyl-[SoxY protein] + 2 Fe(II)-[cytochrome c] + 2 H(+)</text>
        <dbReference type="Rhea" id="RHEA:56720"/>
        <dbReference type="Rhea" id="RHEA-COMP:10350"/>
        <dbReference type="Rhea" id="RHEA-COMP:14328"/>
        <dbReference type="Rhea" id="RHEA-COMP:14399"/>
        <dbReference type="Rhea" id="RHEA-COMP:14691"/>
        <dbReference type="ChEBI" id="CHEBI:15378"/>
        <dbReference type="ChEBI" id="CHEBI:29033"/>
        <dbReference type="ChEBI" id="CHEBI:29034"/>
        <dbReference type="ChEBI" id="CHEBI:29950"/>
        <dbReference type="ChEBI" id="CHEBI:33542"/>
        <dbReference type="ChEBI" id="CHEBI:139321"/>
        <dbReference type="EC" id="2.8.5.2"/>
    </reaction>
</comment>
<keyword evidence="8 14" id="KW-0574">Periplasm</keyword>
<dbReference type="GO" id="GO:0046872">
    <property type="term" value="F:metal ion binding"/>
    <property type="evidence" value="ECO:0007669"/>
    <property type="project" value="UniProtKB-KW"/>
</dbReference>
<keyword evidence="9 14" id="KW-0249">Electron transport</keyword>
<comment type="caution">
    <text evidence="19">The sequence shown here is derived from an EMBL/GenBank/DDBJ whole genome shotgun (WGS) entry which is preliminary data.</text>
</comment>
<dbReference type="Gene3D" id="1.10.760.10">
    <property type="entry name" value="Cytochrome c-like domain"/>
    <property type="match status" value="2"/>
</dbReference>
<keyword evidence="7" id="KW-0732">Signal</keyword>
<feature type="binding site" description="covalent" evidence="16">
    <location>
        <position position="195"/>
    </location>
    <ligand>
        <name>heme c</name>
        <dbReference type="ChEBI" id="CHEBI:61717"/>
        <label>2</label>
    </ligand>
</feature>
<evidence type="ECO:0000256" key="1">
    <source>
        <dbReference type="ARBA" id="ARBA00004418"/>
    </source>
</evidence>
<dbReference type="NCBIfam" id="TIGR04484">
    <property type="entry name" value="thiosulf_SoxA"/>
    <property type="match status" value="1"/>
</dbReference>
<feature type="binding site" description="covalent" evidence="16">
    <location>
        <position position="92"/>
    </location>
    <ligand>
        <name>heme c</name>
        <dbReference type="ChEBI" id="CHEBI:61717"/>
        <label>1</label>
    </ligand>
</feature>
<comment type="subcellular location">
    <subcellularLocation>
        <location evidence="1 14">Periplasm</location>
    </subcellularLocation>
</comment>
<feature type="active site" description="Cysteine persulfide intermediate" evidence="15">
    <location>
        <position position="237"/>
    </location>
</feature>
<evidence type="ECO:0000256" key="10">
    <source>
        <dbReference type="ARBA" id="ARBA00023004"/>
    </source>
</evidence>
<feature type="binding site" description="axial binding residue" evidence="17">
    <location>
        <position position="96"/>
    </location>
    <ligand>
        <name>heme c</name>
        <dbReference type="ChEBI" id="CHEBI:61717"/>
        <label>1</label>
    </ligand>
    <ligandPart>
        <name>Fe</name>
        <dbReference type="ChEBI" id="CHEBI:18248"/>
    </ligandPart>
</feature>
<protein>
    <recommendedName>
        <fullName evidence="14">SoxAX cytochrome complex subunit A</fullName>
        <ecNumber evidence="14">2.8.5.2</ecNumber>
    </recommendedName>
    <alternativeName>
        <fullName evidence="14">Protein SoxA</fullName>
    </alternativeName>
    <alternativeName>
        <fullName evidence="14">Sulfur oxidizing protein A</fullName>
    </alternativeName>
    <alternativeName>
        <fullName evidence="14">Thiosulfate-oxidizing multienzyme system protein SoxA</fullName>
    </alternativeName>
</protein>
<evidence type="ECO:0000256" key="12">
    <source>
        <dbReference type="ARBA" id="ARBA00048077"/>
    </source>
</evidence>
<dbReference type="GO" id="GO:0070069">
    <property type="term" value="C:cytochrome complex"/>
    <property type="evidence" value="ECO:0007669"/>
    <property type="project" value="InterPro"/>
</dbReference>
<comment type="cofactor">
    <cofactor evidence="16">
        <name>heme</name>
        <dbReference type="ChEBI" id="CHEBI:30413"/>
    </cofactor>
    <text evidence="16">Binds 2 heme groups per subunit.</text>
</comment>
<evidence type="ECO:0000256" key="8">
    <source>
        <dbReference type="ARBA" id="ARBA00022764"/>
    </source>
</evidence>
<evidence type="ECO:0000256" key="6">
    <source>
        <dbReference type="ARBA" id="ARBA00022723"/>
    </source>
</evidence>
<dbReference type="GO" id="GO:0019417">
    <property type="term" value="P:sulfur oxidation"/>
    <property type="evidence" value="ECO:0007669"/>
    <property type="project" value="InterPro"/>
</dbReference>
<evidence type="ECO:0000259" key="18">
    <source>
        <dbReference type="Pfam" id="PF21342"/>
    </source>
</evidence>
<organism evidence="19 20">
    <name type="scientific">Pseudoroseicyclus tamaricis</name>
    <dbReference type="NCBI Taxonomy" id="2705421"/>
    <lineage>
        <taxon>Bacteria</taxon>
        <taxon>Pseudomonadati</taxon>
        <taxon>Pseudomonadota</taxon>
        <taxon>Alphaproteobacteria</taxon>
        <taxon>Rhodobacterales</taxon>
        <taxon>Paracoccaceae</taxon>
        <taxon>Pseudoroseicyclus</taxon>
    </lineage>
</organism>
<dbReference type="GO" id="GO:0009055">
    <property type="term" value="F:electron transfer activity"/>
    <property type="evidence" value="ECO:0007669"/>
    <property type="project" value="InterPro"/>
</dbReference>
<accession>A0A6B2JPS8</accession>
<dbReference type="Pfam" id="PF21342">
    <property type="entry name" value="SoxA-TsdA_cyt-c"/>
    <property type="match status" value="2"/>
</dbReference>
<keyword evidence="5 14" id="KW-0808">Transferase</keyword>
<keyword evidence="6 14" id="KW-0479">Metal-binding</keyword>
<evidence type="ECO:0000256" key="11">
    <source>
        <dbReference type="ARBA" id="ARBA00025746"/>
    </source>
</evidence>
<dbReference type="GO" id="GO:0016740">
    <property type="term" value="F:transferase activity"/>
    <property type="evidence" value="ECO:0007669"/>
    <property type="project" value="UniProtKB-KW"/>
</dbReference>
<evidence type="ECO:0000256" key="7">
    <source>
        <dbReference type="ARBA" id="ARBA00022729"/>
    </source>
</evidence>
<feature type="domain" description="Cytochrome c" evidence="18">
    <location>
        <begin position="77"/>
        <end position="162"/>
    </location>
</feature>
<evidence type="ECO:0000256" key="2">
    <source>
        <dbReference type="ARBA" id="ARBA00011530"/>
    </source>
</evidence>
<dbReference type="InterPro" id="IPR009056">
    <property type="entry name" value="Cyt_c-like_dom"/>
</dbReference>
<feature type="domain" description="Cytochrome c" evidence="18">
    <location>
        <begin position="176"/>
        <end position="269"/>
    </location>
</feature>
<comment type="subunit">
    <text evidence="2 14">Heterodimer of SoxA and SoxX.</text>
</comment>
<dbReference type="EMBL" id="JAAGAB010000002">
    <property type="protein sequence ID" value="NDV00687.1"/>
    <property type="molecule type" value="Genomic_DNA"/>
</dbReference>
<evidence type="ECO:0000313" key="19">
    <source>
        <dbReference type="EMBL" id="NDV00687.1"/>
    </source>
</evidence>
<feature type="binding site" description="covalent" evidence="16">
    <location>
        <position position="95"/>
    </location>
    <ligand>
        <name>heme c</name>
        <dbReference type="ChEBI" id="CHEBI:61717"/>
        <label>1</label>
    </ligand>
</feature>
<feature type="binding site" evidence="16">
    <location>
        <position position="233"/>
    </location>
    <ligand>
        <name>substrate</name>
    </ligand>
</feature>
<dbReference type="SUPFAM" id="SSF46626">
    <property type="entry name" value="Cytochrome c"/>
    <property type="match status" value="2"/>
</dbReference>